<dbReference type="InterPro" id="IPR016064">
    <property type="entry name" value="NAD/diacylglycerol_kinase_sf"/>
</dbReference>
<dbReference type="RefSeq" id="WP_057777376.1">
    <property type="nucleotide sequence ID" value="NZ_AYYY01000006.1"/>
</dbReference>
<dbReference type="HAMAP" id="MF_00361">
    <property type="entry name" value="NAD_kinase"/>
    <property type="match status" value="1"/>
</dbReference>
<evidence type="ECO:0000256" key="8">
    <source>
        <dbReference type="HAMAP-Rule" id="MF_00361"/>
    </source>
</evidence>
<dbReference type="InterPro" id="IPR017438">
    <property type="entry name" value="ATP-NAD_kinase_N"/>
</dbReference>
<dbReference type="SUPFAM" id="SSF111331">
    <property type="entry name" value="NAD kinase/diacylglycerol kinase-like"/>
    <property type="match status" value="1"/>
</dbReference>
<sequence>MRIAIFSNPTGGSVKVTKELTTKLNQAHLTIDNEHPDVVLTVGGDGTLLSAFHHYWQQLDRIRFVGIHTGHLGFYTDWRDFEVDQLVESLKKDTGQQVTYPLVDVDITYSDGTVKHFIALNESTVKKAVNTLVCDIYIKGKLFERFRGDGLCISTPTGSTGYNKSIGGAVMDPSLIGIQLGEIASINNRVFRTLGSPIIVGQDQYVDLVLKTDDRLIVSCDQLQAHDLDNPHRIQKLHYQISKSKIAFARYRHTSFWQRVDEAFIGGVK</sequence>
<evidence type="ECO:0000256" key="6">
    <source>
        <dbReference type="ARBA" id="ARBA00023027"/>
    </source>
</evidence>
<keyword evidence="5 8" id="KW-0521">NADP</keyword>
<dbReference type="Pfam" id="PF01513">
    <property type="entry name" value="NAD_kinase"/>
    <property type="match status" value="1"/>
</dbReference>
<dbReference type="GO" id="GO:0005737">
    <property type="term" value="C:cytoplasm"/>
    <property type="evidence" value="ECO:0007669"/>
    <property type="project" value="UniProtKB-SubCell"/>
</dbReference>
<dbReference type="GO" id="GO:0019674">
    <property type="term" value="P:NAD+ metabolic process"/>
    <property type="evidence" value="ECO:0007669"/>
    <property type="project" value="InterPro"/>
</dbReference>
<organism evidence="9 10">
    <name type="scientific">Paucilactobacillus vaccinostercus DSM 20634</name>
    <dbReference type="NCBI Taxonomy" id="1423813"/>
    <lineage>
        <taxon>Bacteria</taxon>
        <taxon>Bacillati</taxon>
        <taxon>Bacillota</taxon>
        <taxon>Bacilli</taxon>
        <taxon>Lactobacillales</taxon>
        <taxon>Lactobacillaceae</taxon>
        <taxon>Paucilactobacillus</taxon>
    </lineage>
</organism>
<keyword evidence="3 8" id="KW-0418">Kinase</keyword>
<feature type="binding site" evidence="8">
    <location>
        <begin position="45"/>
        <end position="46"/>
    </location>
    <ligand>
        <name>NAD(+)</name>
        <dbReference type="ChEBI" id="CHEBI:57540"/>
    </ligand>
</feature>
<evidence type="ECO:0000256" key="2">
    <source>
        <dbReference type="ARBA" id="ARBA00022741"/>
    </source>
</evidence>
<keyword evidence="10" id="KW-1185">Reference proteome</keyword>
<comment type="subcellular location">
    <subcellularLocation>
        <location evidence="8">Cytoplasm</location>
    </subcellularLocation>
</comment>
<keyword evidence="2 8" id="KW-0547">Nucleotide-binding</keyword>
<dbReference type="PANTHER" id="PTHR20275:SF0">
    <property type="entry name" value="NAD KINASE"/>
    <property type="match status" value="1"/>
</dbReference>
<keyword evidence="6 8" id="KW-0520">NAD</keyword>
<dbReference type="GO" id="GO:0046872">
    <property type="term" value="F:metal ion binding"/>
    <property type="evidence" value="ECO:0007669"/>
    <property type="project" value="UniProtKB-UniRule"/>
</dbReference>
<feature type="binding site" evidence="8">
    <location>
        <begin position="121"/>
        <end position="122"/>
    </location>
    <ligand>
        <name>NAD(+)</name>
        <dbReference type="ChEBI" id="CHEBI:57540"/>
    </ligand>
</feature>
<keyword evidence="4 8" id="KW-0067">ATP-binding</keyword>
<dbReference type="OrthoDB" id="9774737at2"/>
<feature type="active site" description="Proton acceptor" evidence="8">
    <location>
        <position position="45"/>
    </location>
</feature>
<dbReference type="GO" id="GO:0005524">
    <property type="term" value="F:ATP binding"/>
    <property type="evidence" value="ECO:0007669"/>
    <property type="project" value="UniProtKB-KW"/>
</dbReference>
<dbReference type="PATRIC" id="fig|1423813.3.peg.2426"/>
<dbReference type="Gene3D" id="2.60.200.30">
    <property type="entry name" value="Probable inorganic polyphosphate/atp-NAD kinase, domain 2"/>
    <property type="match status" value="1"/>
</dbReference>
<evidence type="ECO:0000256" key="4">
    <source>
        <dbReference type="ARBA" id="ARBA00022840"/>
    </source>
</evidence>
<reference evidence="9 10" key="1">
    <citation type="journal article" date="2015" name="Genome Announc.">
        <title>Expanding the biotechnology potential of lactobacilli through comparative genomics of 213 strains and associated genera.</title>
        <authorList>
            <person name="Sun Z."/>
            <person name="Harris H.M."/>
            <person name="McCann A."/>
            <person name="Guo C."/>
            <person name="Argimon S."/>
            <person name="Zhang W."/>
            <person name="Yang X."/>
            <person name="Jeffery I.B."/>
            <person name="Cooney J.C."/>
            <person name="Kagawa T.F."/>
            <person name="Liu W."/>
            <person name="Song Y."/>
            <person name="Salvetti E."/>
            <person name="Wrobel A."/>
            <person name="Rasinkangas P."/>
            <person name="Parkhill J."/>
            <person name="Rea M.C."/>
            <person name="O'Sullivan O."/>
            <person name="Ritari J."/>
            <person name="Douillard F.P."/>
            <person name="Paul Ross R."/>
            <person name="Yang R."/>
            <person name="Briner A.E."/>
            <person name="Felis G.E."/>
            <person name="de Vos W.M."/>
            <person name="Barrangou R."/>
            <person name="Klaenhammer T.R."/>
            <person name="Caufield P.W."/>
            <person name="Cui Y."/>
            <person name="Zhang H."/>
            <person name="O'Toole P.W."/>
        </authorList>
    </citation>
    <scope>NUCLEOTIDE SEQUENCE [LARGE SCALE GENOMIC DNA]</scope>
    <source>
        <strain evidence="9 10">DSM 20634</strain>
    </source>
</reference>
<dbReference type="Pfam" id="PF20143">
    <property type="entry name" value="NAD_kinase_C"/>
    <property type="match status" value="1"/>
</dbReference>
<evidence type="ECO:0000256" key="3">
    <source>
        <dbReference type="ARBA" id="ARBA00022777"/>
    </source>
</evidence>
<name>A0A0R2AHJ0_9LACO</name>
<evidence type="ECO:0000256" key="5">
    <source>
        <dbReference type="ARBA" id="ARBA00022857"/>
    </source>
</evidence>
<evidence type="ECO:0000256" key="1">
    <source>
        <dbReference type="ARBA" id="ARBA00022679"/>
    </source>
</evidence>
<comment type="caution">
    <text evidence="9">The sequence shown here is derived from an EMBL/GenBank/DDBJ whole genome shotgun (WGS) entry which is preliminary data.</text>
</comment>
<feature type="binding site" evidence="8">
    <location>
        <position position="149"/>
    </location>
    <ligand>
        <name>NAD(+)</name>
        <dbReference type="ChEBI" id="CHEBI:57540"/>
    </ligand>
</feature>
<comment type="caution">
    <text evidence="8">Lacks conserved residue(s) required for the propagation of feature annotation.</text>
</comment>
<dbReference type="EMBL" id="AYYY01000006">
    <property type="protein sequence ID" value="KRM62316.1"/>
    <property type="molecule type" value="Genomic_DNA"/>
</dbReference>
<dbReference type="Gene3D" id="3.40.50.10330">
    <property type="entry name" value="Probable inorganic polyphosphate/atp-NAD kinase, domain 1"/>
    <property type="match status" value="1"/>
</dbReference>
<comment type="cofactor">
    <cofactor evidence="8">
        <name>a divalent metal cation</name>
        <dbReference type="ChEBI" id="CHEBI:60240"/>
    </cofactor>
</comment>
<feature type="binding site" evidence="8">
    <location>
        <position position="147"/>
    </location>
    <ligand>
        <name>NAD(+)</name>
        <dbReference type="ChEBI" id="CHEBI:57540"/>
    </ligand>
</feature>
<dbReference type="GO" id="GO:0051287">
    <property type="term" value="F:NAD binding"/>
    <property type="evidence" value="ECO:0007669"/>
    <property type="project" value="UniProtKB-ARBA"/>
</dbReference>
<evidence type="ECO:0000313" key="9">
    <source>
        <dbReference type="EMBL" id="KRM62316.1"/>
    </source>
</evidence>
<feature type="binding site" evidence="8">
    <location>
        <begin position="160"/>
        <end position="165"/>
    </location>
    <ligand>
        <name>NAD(+)</name>
        <dbReference type="ChEBI" id="CHEBI:57540"/>
    </ligand>
</feature>
<protein>
    <recommendedName>
        <fullName evidence="8">NAD kinase</fullName>
        <ecNumber evidence="8">2.7.1.23</ecNumber>
    </recommendedName>
    <alternativeName>
        <fullName evidence="8">ATP-dependent NAD kinase</fullName>
    </alternativeName>
</protein>
<dbReference type="Proteomes" id="UP000051733">
    <property type="component" value="Unassembled WGS sequence"/>
</dbReference>
<dbReference type="GO" id="GO:0003951">
    <property type="term" value="F:NAD+ kinase activity"/>
    <property type="evidence" value="ECO:0007669"/>
    <property type="project" value="UniProtKB-UniRule"/>
</dbReference>
<accession>A0A0R2AHJ0</accession>
<feature type="binding site" evidence="8">
    <location>
        <position position="184"/>
    </location>
    <ligand>
        <name>NAD(+)</name>
        <dbReference type="ChEBI" id="CHEBI:57540"/>
    </ligand>
</feature>
<keyword evidence="1 8" id="KW-0808">Transferase</keyword>
<dbReference type="PANTHER" id="PTHR20275">
    <property type="entry name" value="NAD KINASE"/>
    <property type="match status" value="1"/>
</dbReference>
<evidence type="ECO:0000313" key="10">
    <source>
        <dbReference type="Proteomes" id="UP000051733"/>
    </source>
</evidence>
<dbReference type="InterPro" id="IPR002504">
    <property type="entry name" value="NADK"/>
</dbReference>
<keyword evidence="8" id="KW-0963">Cytoplasm</keyword>
<dbReference type="InterPro" id="IPR017437">
    <property type="entry name" value="ATP-NAD_kinase_PpnK-typ_C"/>
</dbReference>
<dbReference type="NCBIfam" id="NF003424">
    <property type="entry name" value="PRK04885.1"/>
    <property type="match status" value="1"/>
</dbReference>
<comment type="catalytic activity">
    <reaction evidence="7 8">
        <text>NAD(+) + ATP = ADP + NADP(+) + H(+)</text>
        <dbReference type="Rhea" id="RHEA:18629"/>
        <dbReference type="ChEBI" id="CHEBI:15378"/>
        <dbReference type="ChEBI" id="CHEBI:30616"/>
        <dbReference type="ChEBI" id="CHEBI:57540"/>
        <dbReference type="ChEBI" id="CHEBI:58349"/>
        <dbReference type="ChEBI" id="CHEBI:456216"/>
        <dbReference type="EC" id="2.7.1.23"/>
    </reaction>
</comment>
<evidence type="ECO:0000256" key="7">
    <source>
        <dbReference type="ARBA" id="ARBA00047925"/>
    </source>
</evidence>
<dbReference type="AlphaFoldDB" id="A0A0R2AHJ0"/>
<dbReference type="STRING" id="1423813.FC26_GL002379"/>
<comment type="similarity">
    <text evidence="8">Belongs to the NAD kinase family.</text>
</comment>
<proteinExistence type="inferred from homology"/>
<comment type="function">
    <text evidence="8">Involved in the regulation of the intracellular balance of NAD and NADP, and is a key enzyme in the biosynthesis of NADP. Catalyzes specifically the phosphorylation on 2'-hydroxyl of the adenosine moiety of NAD to yield NADP.</text>
</comment>
<dbReference type="EC" id="2.7.1.23" evidence="8"/>
<gene>
    <name evidence="8" type="primary">nadK</name>
    <name evidence="9" type="ORF">FC26_GL002379</name>
</gene>
<dbReference type="GO" id="GO:0006741">
    <property type="term" value="P:NADP+ biosynthetic process"/>
    <property type="evidence" value="ECO:0007669"/>
    <property type="project" value="UniProtKB-UniRule"/>
</dbReference>